<dbReference type="GO" id="GO:0016020">
    <property type="term" value="C:membrane"/>
    <property type="evidence" value="ECO:0007669"/>
    <property type="project" value="UniProtKB-SubCell"/>
</dbReference>
<dbReference type="VEuPathDB" id="FungiDB:Z519_06595"/>
<dbReference type="InterPro" id="IPR027469">
    <property type="entry name" value="Cation_efflux_TMD_sf"/>
</dbReference>
<dbReference type="RefSeq" id="XP_016619416.1">
    <property type="nucleotide sequence ID" value="XM_016764334.1"/>
</dbReference>
<comment type="subcellular location">
    <subcellularLocation>
        <location evidence="1">Membrane</location>
        <topology evidence="1">Multi-pass membrane protein</topology>
    </subcellularLocation>
</comment>
<keyword evidence="9" id="KW-1185">Reference proteome</keyword>
<evidence type="ECO:0000256" key="6">
    <source>
        <dbReference type="ARBA" id="ARBA00023136"/>
    </source>
</evidence>
<dbReference type="EMBL" id="KN846988">
    <property type="protein sequence ID" value="KIW92747.1"/>
    <property type="molecule type" value="Genomic_DNA"/>
</dbReference>
<name>A0A0D2G1Y4_CLAB1</name>
<evidence type="ECO:0000313" key="8">
    <source>
        <dbReference type="EMBL" id="KIW92747.1"/>
    </source>
</evidence>
<evidence type="ECO:0000259" key="7">
    <source>
        <dbReference type="Pfam" id="PF01545"/>
    </source>
</evidence>
<evidence type="ECO:0000256" key="2">
    <source>
        <dbReference type="ARBA" id="ARBA00008873"/>
    </source>
</evidence>
<dbReference type="GO" id="GO:0005385">
    <property type="term" value="F:zinc ion transmembrane transporter activity"/>
    <property type="evidence" value="ECO:0007669"/>
    <property type="project" value="TreeGrafter"/>
</dbReference>
<keyword evidence="3" id="KW-0812">Transmembrane</keyword>
<keyword evidence="4" id="KW-0862">Zinc</keyword>
<gene>
    <name evidence="8" type="ORF">Z519_06595</name>
</gene>
<dbReference type="PANTHER" id="PTHR45820">
    <property type="entry name" value="FI23527P1"/>
    <property type="match status" value="1"/>
</dbReference>
<dbReference type="SUPFAM" id="SSF161111">
    <property type="entry name" value="Cation efflux protein transmembrane domain-like"/>
    <property type="match status" value="1"/>
</dbReference>
<sequence length="165" mass="18313">MPILLEAIQRFAEPQEVSNSIMILVVGCNGLASNFLGMVLLQWHEKPELYGLPDQQRTIIQEPSQHAHVGPPHDLAPGCHYKPVNHTQSVEIVGMAPKSNHTSRTHRFRLRLKNGLNLWIYLYTCKATAVQEMAKSQNLNMKGVFLHVLGDAVGKIGVIASGLFV</sequence>
<reference evidence="8" key="1">
    <citation type="submission" date="2015-01" db="EMBL/GenBank/DDBJ databases">
        <title>The Genome Sequence of Cladophialophora bantiana CBS 173.52.</title>
        <authorList>
            <consortium name="The Broad Institute Genomics Platform"/>
            <person name="Cuomo C."/>
            <person name="de Hoog S."/>
            <person name="Gorbushina A."/>
            <person name="Stielow B."/>
            <person name="Teixiera M."/>
            <person name="Abouelleil A."/>
            <person name="Chapman S.B."/>
            <person name="Priest M."/>
            <person name="Young S.K."/>
            <person name="Wortman J."/>
            <person name="Nusbaum C."/>
            <person name="Birren B."/>
        </authorList>
    </citation>
    <scope>NUCLEOTIDE SEQUENCE [LARGE SCALE GENOMIC DNA]</scope>
    <source>
        <strain evidence="8">CBS 173.52</strain>
    </source>
</reference>
<dbReference type="GO" id="GO:0006882">
    <property type="term" value="P:intracellular zinc ion homeostasis"/>
    <property type="evidence" value="ECO:0007669"/>
    <property type="project" value="TreeGrafter"/>
</dbReference>
<feature type="domain" description="Cation efflux protein transmembrane" evidence="7">
    <location>
        <begin position="3"/>
        <end position="164"/>
    </location>
</feature>
<dbReference type="Proteomes" id="UP000053789">
    <property type="component" value="Unassembled WGS sequence"/>
</dbReference>
<dbReference type="PANTHER" id="PTHR45820:SF4">
    <property type="entry name" value="ZINC TRANSPORTER 63C, ISOFORM F"/>
    <property type="match status" value="1"/>
</dbReference>
<dbReference type="AlphaFoldDB" id="A0A0D2G1Y4"/>
<proteinExistence type="inferred from homology"/>
<evidence type="ECO:0000256" key="3">
    <source>
        <dbReference type="ARBA" id="ARBA00022692"/>
    </source>
</evidence>
<keyword evidence="6" id="KW-0472">Membrane</keyword>
<evidence type="ECO:0000313" key="9">
    <source>
        <dbReference type="Proteomes" id="UP000053789"/>
    </source>
</evidence>
<dbReference type="HOGENOM" id="CLU_1610567_0_0_1"/>
<dbReference type="Pfam" id="PF01545">
    <property type="entry name" value="Cation_efflux"/>
    <property type="match status" value="1"/>
</dbReference>
<keyword evidence="5" id="KW-1133">Transmembrane helix</keyword>
<evidence type="ECO:0000256" key="1">
    <source>
        <dbReference type="ARBA" id="ARBA00004141"/>
    </source>
</evidence>
<evidence type="ECO:0000256" key="5">
    <source>
        <dbReference type="ARBA" id="ARBA00022989"/>
    </source>
</evidence>
<evidence type="ECO:0000256" key="4">
    <source>
        <dbReference type="ARBA" id="ARBA00022833"/>
    </source>
</evidence>
<protein>
    <recommendedName>
        <fullName evidence="7">Cation efflux protein transmembrane domain-containing protein</fullName>
    </recommendedName>
</protein>
<dbReference type="OrthoDB" id="78669at2759"/>
<dbReference type="InterPro" id="IPR058533">
    <property type="entry name" value="Cation_efflux_TM"/>
</dbReference>
<comment type="similarity">
    <text evidence="2">Belongs to the cation diffusion facilitator (CDF) transporter (TC 2.A.4) family. SLC30A subfamily.</text>
</comment>
<dbReference type="GeneID" id="27699523"/>
<organism evidence="8 9">
    <name type="scientific">Cladophialophora bantiana (strain ATCC 10958 / CBS 173.52 / CDC B-1940 / NIH 8579)</name>
    <name type="common">Xylohypha bantiana</name>
    <dbReference type="NCBI Taxonomy" id="1442370"/>
    <lineage>
        <taxon>Eukaryota</taxon>
        <taxon>Fungi</taxon>
        <taxon>Dikarya</taxon>
        <taxon>Ascomycota</taxon>
        <taxon>Pezizomycotina</taxon>
        <taxon>Eurotiomycetes</taxon>
        <taxon>Chaetothyriomycetidae</taxon>
        <taxon>Chaetothyriales</taxon>
        <taxon>Herpotrichiellaceae</taxon>
        <taxon>Cladophialophora</taxon>
    </lineage>
</organism>
<accession>A0A0D2G1Y4</accession>